<reference evidence="1 2" key="1">
    <citation type="journal article" date="2022" name="Hortic Res">
        <title>A haplotype resolved chromosomal level avocado genome allows analysis of novel avocado genes.</title>
        <authorList>
            <person name="Nath O."/>
            <person name="Fletcher S.J."/>
            <person name="Hayward A."/>
            <person name="Shaw L.M."/>
            <person name="Masouleh A.K."/>
            <person name="Furtado A."/>
            <person name="Henry R.J."/>
            <person name="Mitter N."/>
        </authorList>
    </citation>
    <scope>NUCLEOTIDE SEQUENCE [LARGE SCALE GENOMIC DNA]</scope>
    <source>
        <strain evidence="2">cv. Hass</strain>
    </source>
</reference>
<gene>
    <name evidence="1" type="ORF">MRB53_000474</name>
</gene>
<protein>
    <submittedName>
        <fullName evidence="1">Uncharacterized protein</fullName>
    </submittedName>
</protein>
<comment type="caution">
    <text evidence="1">The sequence shown here is derived from an EMBL/GenBank/DDBJ whole genome shotgun (WGS) entry which is preliminary data.</text>
</comment>
<dbReference type="Proteomes" id="UP001234297">
    <property type="component" value="Chromosome 1"/>
</dbReference>
<proteinExistence type="predicted"/>
<name>A0ACC2MPT2_PERAE</name>
<dbReference type="EMBL" id="CM056809">
    <property type="protein sequence ID" value="KAJ8647451.1"/>
    <property type="molecule type" value="Genomic_DNA"/>
</dbReference>
<organism evidence="1 2">
    <name type="scientific">Persea americana</name>
    <name type="common">Avocado</name>
    <dbReference type="NCBI Taxonomy" id="3435"/>
    <lineage>
        <taxon>Eukaryota</taxon>
        <taxon>Viridiplantae</taxon>
        <taxon>Streptophyta</taxon>
        <taxon>Embryophyta</taxon>
        <taxon>Tracheophyta</taxon>
        <taxon>Spermatophyta</taxon>
        <taxon>Magnoliopsida</taxon>
        <taxon>Magnoliidae</taxon>
        <taxon>Laurales</taxon>
        <taxon>Lauraceae</taxon>
        <taxon>Persea</taxon>
    </lineage>
</organism>
<evidence type="ECO:0000313" key="2">
    <source>
        <dbReference type="Proteomes" id="UP001234297"/>
    </source>
</evidence>
<keyword evidence="2" id="KW-1185">Reference proteome</keyword>
<accession>A0ACC2MPT2</accession>
<sequence>MSKHNPEDEGWVGEVSDGSSAIIVPDGLGDGSLAEDAFGTVKSEMELLVGPCPTLGLFVLVPRSLHGVWPWELKGVVQGVFSVSGHVEWPLGNDGTVGAVFEIGLTWGSGWDETCGIWRGLIVDGAASEIGNGAGPEGDLGWLGVGDLGWLGVGVGVGVG</sequence>
<evidence type="ECO:0000313" key="1">
    <source>
        <dbReference type="EMBL" id="KAJ8647451.1"/>
    </source>
</evidence>